<proteinExistence type="inferred from homology"/>
<dbReference type="PANTHER" id="PTHR35807">
    <property type="entry name" value="TRANSCRIPTIONAL REGULATOR REDD-RELATED"/>
    <property type="match status" value="1"/>
</dbReference>
<dbReference type="AlphaFoldDB" id="A0A8J3Q1Y4"/>
<dbReference type="InterPro" id="IPR036388">
    <property type="entry name" value="WH-like_DNA-bd_sf"/>
</dbReference>
<dbReference type="InterPro" id="IPR019734">
    <property type="entry name" value="TPR_rpt"/>
</dbReference>
<dbReference type="Pfam" id="PF03704">
    <property type="entry name" value="BTAD"/>
    <property type="match status" value="1"/>
</dbReference>
<dbReference type="Pfam" id="PF00931">
    <property type="entry name" value="NB-ARC"/>
    <property type="match status" value="1"/>
</dbReference>
<dbReference type="InterPro" id="IPR005158">
    <property type="entry name" value="BTAD"/>
</dbReference>
<evidence type="ECO:0000313" key="8">
    <source>
        <dbReference type="Proteomes" id="UP000612899"/>
    </source>
</evidence>
<dbReference type="GO" id="GO:0006355">
    <property type="term" value="P:regulation of DNA-templated transcription"/>
    <property type="evidence" value="ECO:0007669"/>
    <property type="project" value="InterPro"/>
</dbReference>
<dbReference type="InterPro" id="IPR001867">
    <property type="entry name" value="OmpR/PhoB-type_DNA-bd"/>
</dbReference>
<dbReference type="SMART" id="SM01043">
    <property type="entry name" value="BTAD"/>
    <property type="match status" value="1"/>
</dbReference>
<dbReference type="InterPro" id="IPR011990">
    <property type="entry name" value="TPR-like_helical_dom_sf"/>
</dbReference>
<evidence type="ECO:0000256" key="2">
    <source>
        <dbReference type="ARBA" id="ARBA00023015"/>
    </source>
</evidence>
<keyword evidence="2" id="KW-0805">Transcription regulation</keyword>
<dbReference type="GO" id="GO:0000160">
    <property type="term" value="P:phosphorelay signal transduction system"/>
    <property type="evidence" value="ECO:0007669"/>
    <property type="project" value="InterPro"/>
</dbReference>
<evidence type="ECO:0000313" key="7">
    <source>
        <dbReference type="EMBL" id="GIH01982.1"/>
    </source>
</evidence>
<dbReference type="GO" id="GO:0043531">
    <property type="term" value="F:ADP binding"/>
    <property type="evidence" value="ECO:0007669"/>
    <property type="project" value="InterPro"/>
</dbReference>
<dbReference type="InterPro" id="IPR016032">
    <property type="entry name" value="Sig_transdc_resp-reg_C-effctor"/>
</dbReference>
<dbReference type="SMART" id="SM00862">
    <property type="entry name" value="Trans_reg_C"/>
    <property type="match status" value="1"/>
</dbReference>
<accession>A0A8J3Q1Y4</accession>
<feature type="domain" description="Bacterial transcriptional activator" evidence="6">
    <location>
        <begin position="94"/>
        <end position="237"/>
    </location>
</feature>
<feature type="domain" description="OmpR/PhoB-type" evidence="5">
    <location>
        <begin position="13"/>
        <end position="87"/>
    </location>
</feature>
<dbReference type="GO" id="GO:0003677">
    <property type="term" value="F:DNA binding"/>
    <property type="evidence" value="ECO:0007669"/>
    <property type="project" value="UniProtKB-KW"/>
</dbReference>
<sequence>MLGSLAIEVDGQLRAVARPRTRAVLARLLLSANRLVTTESLVDALWGQAPPATARSQIQTAVSAVRQALRDMGCENLLKTSFSGYQLDVAPADSDLIVFTTTIEQARRVAEEDPAEAAHLIKQALLLWRGPALSEVVGSFVDSARAGLQEQYLTAVERLAELQLRMGRHEEVAVELAPVAKEHPRRESLVRSLALALHRCGRRADALAVLQAQREHLVEEFGTDPAPATCELEQSIQRADPHLDRIGSVSTTVSGPGINSLPTDVAGFSGRRSHLTDLDTAAAALVTITGSGGIGKTALALHWAHRAVDRYPDGVLYVDLHGFGRQQPSSPVQALSRLLYQLGVPPEQIPSQEGFAVDLYRSRAAGKRLLVVVDNARDCDQVRPLLPNSLTSRTLVTSRHELSGLVARDGAHCLRLSVLNPAEALELLARSLPQASPAVLHELARLCAYVPLALRIAAAAIATGTSQDGVEYVAGLRTVDRLSLLGVEGDDDTAVAATFDLSYAMLEPAVQRMFRLLSVVAGPDFCAQEAASLAGLPGPHALRLLKTLTHHHMVEERAPGRFGFHDLLRLYAAHLLEATDGGDARKAAETALAQHYLHHVVAAAHALYPQLLRLPADEADWPLRFADRPEAMEWLNTQRASLVASIVAFADQGHPEFAWRLADGMRGYFFLRMFPVEWQSVAEAGLRAAQAQGDHHGQAAAHLNLADFYGRQGFHDLADRAFGSAAEHAQAAGWREAEATIMGSQGGLWRLQGRPSEAAQLMERSLALNVEIGRLDGQGVNHGNLGALYGELGDYAKAQEHLQRSLAHYSGKGVPMAEAFLLTSLGELALWRGELSSAEEYVRQGFAMHEELADTCGQAVTTRVLAEVQVKRGNFAAALELMESAIALANDSDDRWVQASCLQAQALALRSNGSLAEALPIATRAVELAREVKHVYAEARALIELAEVQSALGETEQAVSAARRAHLLASGAGYTAVADQASGLIGFLTGALA</sequence>
<dbReference type="PRINTS" id="PR00364">
    <property type="entry name" value="DISEASERSIST"/>
</dbReference>
<keyword evidence="3" id="KW-0238">DNA-binding</keyword>
<dbReference type="InterPro" id="IPR027417">
    <property type="entry name" value="P-loop_NTPase"/>
</dbReference>
<reference evidence="7" key="1">
    <citation type="submission" date="2021-01" db="EMBL/GenBank/DDBJ databases">
        <title>Whole genome shotgun sequence of Rhizocola hellebori NBRC 109834.</title>
        <authorList>
            <person name="Komaki H."/>
            <person name="Tamura T."/>
        </authorList>
    </citation>
    <scope>NUCLEOTIDE SEQUENCE</scope>
    <source>
        <strain evidence="7">NBRC 109834</strain>
    </source>
</reference>
<evidence type="ECO:0000256" key="4">
    <source>
        <dbReference type="ARBA" id="ARBA00023163"/>
    </source>
</evidence>
<dbReference type="EMBL" id="BONY01000001">
    <property type="protein sequence ID" value="GIH01982.1"/>
    <property type="molecule type" value="Genomic_DNA"/>
</dbReference>
<dbReference type="InterPro" id="IPR041617">
    <property type="entry name" value="TPR_MalT"/>
</dbReference>
<comment type="caution">
    <text evidence="7">The sequence shown here is derived from an EMBL/GenBank/DDBJ whole genome shotgun (WGS) entry which is preliminary data.</text>
</comment>
<dbReference type="Gene3D" id="3.40.50.300">
    <property type="entry name" value="P-loop containing nucleotide triphosphate hydrolases"/>
    <property type="match status" value="1"/>
</dbReference>
<evidence type="ECO:0000256" key="3">
    <source>
        <dbReference type="ARBA" id="ARBA00023125"/>
    </source>
</evidence>
<evidence type="ECO:0000259" key="6">
    <source>
        <dbReference type="SMART" id="SM01043"/>
    </source>
</evidence>
<dbReference type="SUPFAM" id="SSF48452">
    <property type="entry name" value="TPR-like"/>
    <property type="match status" value="3"/>
</dbReference>
<dbReference type="InterPro" id="IPR051677">
    <property type="entry name" value="AfsR-DnrI-RedD_regulator"/>
</dbReference>
<dbReference type="SUPFAM" id="SSF52540">
    <property type="entry name" value="P-loop containing nucleoside triphosphate hydrolases"/>
    <property type="match status" value="1"/>
</dbReference>
<dbReference type="SUPFAM" id="SSF46894">
    <property type="entry name" value="C-terminal effector domain of the bipartite response regulators"/>
    <property type="match status" value="1"/>
</dbReference>
<dbReference type="Gene3D" id="1.10.10.10">
    <property type="entry name" value="Winged helix-like DNA-binding domain superfamily/Winged helix DNA-binding domain"/>
    <property type="match status" value="2"/>
</dbReference>
<dbReference type="PANTHER" id="PTHR35807:SF1">
    <property type="entry name" value="TRANSCRIPTIONAL REGULATOR REDD"/>
    <property type="match status" value="1"/>
</dbReference>
<dbReference type="Proteomes" id="UP000612899">
    <property type="component" value="Unassembled WGS sequence"/>
</dbReference>
<dbReference type="Pfam" id="PF00486">
    <property type="entry name" value="Trans_reg_C"/>
    <property type="match status" value="1"/>
</dbReference>
<keyword evidence="4" id="KW-0804">Transcription</keyword>
<dbReference type="Gene3D" id="1.25.40.10">
    <property type="entry name" value="Tetratricopeptide repeat domain"/>
    <property type="match status" value="3"/>
</dbReference>
<dbReference type="Pfam" id="PF17874">
    <property type="entry name" value="TPR_MalT"/>
    <property type="match status" value="1"/>
</dbReference>
<keyword evidence="8" id="KW-1185">Reference proteome</keyword>
<evidence type="ECO:0000259" key="5">
    <source>
        <dbReference type="SMART" id="SM00862"/>
    </source>
</evidence>
<dbReference type="InterPro" id="IPR002182">
    <property type="entry name" value="NB-ARC"/>
</dbReference>
<protein>
    <submittedName>
        <fullName evidence="7">SARP family transcriptional regulator</fullName>
    </submittedName>
</protein>
<name>A0A8J3Q1Y4_9ACTN</name>
<dbReference type="SMART" id="SM00028">
    <property type="entry name" value="TPR"/>
    <property type="match status" value="7"/>
</dbReference>
<gene>
    <name evidence="7" type="ORF">Rhe02_00490</name>
</gene>
<comment type="similarity">
    <text evidence="1">Belongs to the AfsR/DnrI/RedD regulatory family.</text>
</comment>
<dbReference type="CDD" id="cd15831">
    <property type="entry name" value="BTAD"/>
    <property type="match status" value="1"/>
</dbReference>
<organism evidence="7 8">
    <name type="scientific">Rhizocola hellebori</name>
    <dbReference type="NCBI Taxonomy" id="1392758"/>
    <lineage>
        <taxon>Bacteria</taxon>
        <taxon>Bacillati</taxon>
        <taxon>Actinomycetota</taxon>
        <taxon>Actinomycetes</taxon>
        <taxon>Micromonosporales</taxon>
        <taxon>Micromonosporaceae</taxon>
        <taxon>Rhizocola</taxon>
    </lineage>
</organism>
<evidence type="ECO:0000256" key="1">
    <source>
        <dbReference type="ARBA" id="ARBA00005820"/>
    </source>
</evidence>